<sequence length="285" mass="31151">MDNQIQLTPENIQQVLAEQSADKLVLMTFFSAQQPECIEQANILSALAQSYKEHLLIATVDCDTQQALASQLAQQVGLQALPTIVLLKNGAPVGVLPGPKSDAEIKEALAEHLPSPEVLLLEQAKQALANDDQNAAFNYAKQAYAIDPENTRVKLVLADICIQIQKFEDGQALLDSVVETERDPYYQNLQAKLNAAQSAQESPEIIALTQQLDADPENKDLKAQLAALLAEAGKKEQALELLLSVVRKDLNFGTAKKDYLDLIASLPDGDALAGTYRRKLYSLLY</sequence>
<dbReference type="InterPro" id="IPR013766">
    <property type="entry name" value="Thioredoxin_domain"/>
</dbReference>
<dbReference type="InterPro" id="IPR036249">
    <property type="entry name" value="Thioredoxin-like_sf"/>
</dbReference>
<dbReference type="PATRIC" id="fig|161398.10.peg.2576"/>
<dbReference type="KEGG" id="pphe:PP2015_2522"/>
<dbReference type="Pfam" id="PF14561">
    <property type="entry name" value="TPR_20"/>
    <property type="match status" value="1"/>
</dbReference>
<organism evidence="2 3">
    <name type="scientific">Pseudoalteromonas phenolica</name>
    <dbReference type="NCBI Taxonomy" id="161398"/>
    <lineage>
        <taxon>Bacteria</taxon>
        <taxon>Pseudomonadati</taxon>
        <taxon>Pseudomonadota</taxon>
        <taxon>Gammaproteobacteria</taxon>
        <taxon>Alteromonadales</taxon>
        <taxon>Pseudoalteromonadaceae</taxon>
        <taxon>Pseudoalteromonas</taxon>
    </lineage>
</organism>
<dbReference type="AlphaFoldDB" id="A0A0S2K4M8"/>
<dbReference type="GO" id="GO:0006950">
    <property type="term" value="P:response to stress"/>
    <property type="evidence" value="ECO:0007669"/>
    <property type="project" value="UniProtKB-ARBA"/>
</dbReference>
<evidence type="ECO:0000313" key="2">
    <source>
        <dbReference type="EMBL" id="ALO43012.1"/>
    </source>
</evidence>
<keyword evidence="3" id="KW-1185">Reference proteome</keyword>
<dbReference type="Gene3D" id="1.25.40.10">
    <property type="entry name" value="Tetratricopeptide repeat domain"/>
    <property type="match status" value="2"/>
</dbReference>
<dbReference type="Gene3D" id="3.40.30.10">
    <property type="entry name" value="Glutaredoxin"/>
    <property type="match status" value="1"/>
</dbReference>
<dbReference type="EMBL" id="CP013187">
    <property type="protein sequence ID" value="ALO43012.1"/>
    <property type="molecule type" value="Genomic_DNA"/>
</dbReference>
<dbReference type="Pfam" id="PF14559">
    <property type="entry name" value="TPR_19"/>
    <property type="match status" value="1"/>
</dbReference>
<name>A0A0S2K4M8_9GAMM</name>
<feature type="domain" description="Thioredoxin" evidence="1">
    <location>
        <begin position="1"/>
        <end position="114"/>
    </location>
</feature>
<dbReference type="Proteomes" id="UP000061457">
    <property type="component" value="Chromosome I"/>
</dbReference>
<dbReference type="Pfam" id="PF00085">
    <property type="entry name" value="Thioredoxin"/>
    <property type="match status" value="1"/>
</dbReference>
<dbReference type="PROSITE" id="PS51352">
    <property type="entry name" value="THIOREDOXIN_2"/>
    <property type="match status" value="1"/>
</dbReference>
<protein>
    <submittedName>
        <fullName evidence="2">Thioredoxin-like protein</fullName>
    </submittedName>
</protein>
<dbReference type="STRING" id="161398.PP2015_2522"/>
<proteinExistence type="predicted"/>
<dbReference type="InterPro" id="IPR011990">
    <property type="entry name" value="TPR-like_helical_dom_sf"/>
</dbReference>
<gene>
    <name evidence="2" type="ORF">PP2015_2522</name>
</gene>
<dbReference type="SUPFAM" id="SSF52833">
    <property type="entry name" value="Thioredoxin-like"/>
    <property type="match status" value="1"/>
</dbReference>
<dbReference type="SUPFAM" id="SSF48452">
    <property type="entry name" value="TPR-like"/>
    <property type="match status" value="1"/>
</dbReference>
<reference evidence="2 3" key="1">
    <citation type="submission" date="2015-11" db="EMBL/GenBank/DDBJ databases">
        <authorList>
            <person name="Zhang Y."/>
            <person name="Guo Z."/>
        </authorList>
    </citation>
    <scope>NUCLEOTIDE SEQUENCE [LARGE SCALE GENOMIC DNA]</scope>
    <source>
        <strain evidence="2 3">KCTC 12086</strain>
    </source>
</reference>
<dbReference type="RefSeq" id="WP_058030705.1">
    <property type="nucleotide sequence ID" value="NZ_CP013187.1"/>
</dbReference>
<evidence type="ECO:0000313" key="3">
    <source>
        <dbReference type="Proteomes" id="UP000061457"/>
    </source>
</evidence>
<dbReference type="OrthoDB" id="9790390at2"/>
<accession>A0A0S2K4M8</accession>
<evidence type="ECO:0000259" key="1">
    <source>
        <dbReference type="PROSITE" id="PS51352"/>
    </source>
</evidence>